<feature type="region of interest" description="Disordered" evidence="1">
    <location>
        <begin position="383"/>
        <end position="422"/>
    </location>
</feature>
<dbReference type="InterPro" id="IPR011990">
    <property type="entry name" value="TPR-like_helical_dom_sf"/>
</dbReference>
<reference evidence="3" key="4">
    <citation type="submission" date="2025-05" db="UniProtKB">
        <authorList>
            <consortium name="EnsemblFungi"/>
        </authorList>
    </citation>
    <scope>IDENTIFICATION</scope>
    <source>
        <strain evidence="3">isolate 1-1 / race 1 (BBBD)</strain>
    </source>
</reference>
<feature type="region of interest" description="Disordered" evidence="1">
    <location>
        <begin position="440"/>
        <end position="533"/>
    </location>
</feature>
<feature type="compositionally biased region" description="Basic residues" evidence="1">
    <location>
        <begin position="394"/>
        <end position="407"/>
    </location>
</feature>
<evidence type="ECO:0000313" key="4">
    <source>
        <dbReference type="Proteomes" id="UP000005240"/>
    </source>
</evidence>
<feature type="compositionally biased region" description="Low complexity" evidence="1">
    <location>
        <begin position="518"/>
        <end position="533"/>
    </location>
</feature>
<dbReference type="Proteomes" id="UP000005240">
    <property type="component" value="Unassembled WGS sequence"/>
</dbReference>
<feature type="compositionally biased region" description="Polar residues" evidence="1">
    <location>
        <begin position="505"/>
        <end position="517"/>
    </location>
</feature>
<dbReference type="InterPro" id="IPR006597">
    <property type="entry name" value="Sel1-like"/>
</dbReference>
<reference evidence="3 4" key="3">
    <citation type="journal article" date="2017" name="G3 (Bethesda)">
        <title>Comparative analysis highlights variable genome content of wheat rusts and divergence of the mating loci.</title>
        <authorList>
            <person name="Cuomo C.A."/>
            <person name="Bakkeren G."/>
            <person name="Khalil H.B."/>
            <person name="Panwar V."/>
            <person name="Joly D."/>
            <person name="Linning R."/>
            <person name="Sakthikumar S."/>
            <person name="Song X."/>
            <person name="Adiconis X."/>
            <person name="Fan L."/>
            <person name="Goldberg J.M."/>
            <person name="Levin J.Z."/>
            <person name="Young S."/>
            <person name="Zeng Q."/>
            <person name="Anikster Y."/>
            <person name="Bruce M."/>
            <person name="Wang M."/>
            <person name="Yin C."/>
            <person name="McCallum B."/>
            <person name="Szabo L.J."/>
            <person name="Hulbert S."/>
            <person name="Chen X."/>
            <person name="Fellers J.P."/>
        </authorList>
    </citation>
    <scope>NUCLEOTIDE SEQUENCE</scope>
    <source>
        <strain evidence="3">isolate 1-1 / race 1 (BBBD)</strain>
        <strain evidence="4">Isolate 1-1 / race 1 (BBBD)</strain>
    </source>
</reference>
<reference evidence="2" key="1">
    <citation type="submission" date="2009-11" db="EMBL/GenBank/DDBJ databases">
        <authorList>
            <consortium name="The Broad Institute Genome Sequencing Platform"/>
            <person name="Ward D."/>
            <person name="Feldgarden M."/>
            <person name="Earl A."/>
            <person name="Young S.K."/>
            <person name="Zeng Q."/>
            <person name="Koehrsen M."/>
            <person name="Alvarado L."/>
            <person name="Berlin A."/>
            <person name="Bochicchio J."/>
            <person name="Borenstein D."/>
            <person name="Chapman S.B."/>
            <person name="Chen Z."/>
            <person name="Engels R."/>
            <person name="Freedman E."/>
            <person name="Gellesch M."/>
            <person name="Goldberg J."/>
            <person name="Griggs A."/>
            <person name="Gujja S."/>
            <person name="Heilman E."/>
            <person name="Heiman D."/>
            <person name="Hepburn T."/>
            <person name="Howarth C."/>
            <person name="Jen D."/>
            <person name="Larson L."/>
            <person name="Lewis B."/>
            <person name="Mehta T."/>
            <person name="Park D."/>
            <person name="Pearson M."/>
            <person name="Roberts A."/>
            <person name="Saif S."/>
            <person name="Shea T."/>
            <person name="Shenoy N."/>
            <person name="Sisk P."/>
            <person name="Stolte C."/>
            <person name="Sykes S."/>
            <person name="Thomson T."/>
            <person name="Walk T."/>
            <person name="White J."/>
            <person name="Yandava C."/>
            <person name="Izard J."/>
            <person name="Baranova O.V."/>
            <person name="Blanton J.M."/>
            <person name="Tanner A.C."/>
            <person name="Dewhirst F.E."/>
            <person name="Haas B."/>
            <person name="Nusbaum C."/>
            <person name="Birren B."/>
        </authorList>
    </citation>
    <scope>NUCLEOTIDE SEQUENCE [LARGE SCALE GENOMIC DNA]</scope>
    <source>
        <strain evidence="2">1-1 BBBD Race 1</strain>
    </source>
</reference>
<feature type="compositionally biased region" description="Low complexity" evidence="1">
    <location>
        <begin position="362"/>
        <end position="371"/>
    </location>
</feature>
<protein>
    <recommendedName>
        <fullName evidence="5">HCP-like protein</fullName>
    </recommendedName>
</protein>
<feature type="region of interest" description="Disordered" evidence="1">
    <location>
        <begin position="168"/>
        <end position="256"/>
    </location>
</feature>
<dbReference type="VEuPathDB" id="FungiDB:PTTG_01111"/>
<dbReference type="EnsemblFungi" id="PTTG_01111-t43_1">
    <property type="protein sequence ID" value="PTTG_01111-t43_1-p1"/>
    <property type="gene ID" value="PTTG_01111"/>
</dbReference>
<evidence type="ECO:0000313" key="3">
    <source>
        <dbReference type="EnsemblFungi" id="PTTG_01111-t43_1-p1"/>
    </source>
</evidence>
<dbReference type="PANTHER" id="PTHR43628">
    <property type="entry name" value="ACTIVATOR OF C KINASE PROTEIN 1-RELATED"/>
    <property type="match status" value="1"/>
</dbReference>
<gene>
    <name evidence="2" type="ORF">PTTG_01111</name>
</gene>
<feature type="region of interest" description="Disordered" evidence="1">
    <location>
        <begin position="54"/>
        <end position="118"/>
    </location>
</feature>
<feature type="compositionally biased region" description="Polar residues" evidence="1">
    <location>
        <begin position="75"/>
        <end position="86"/>
    </location>
</feature>
<dbReference type="OrthoDB" id="2148946at2759"/>
<name>A0A180GFH3_PUCT1</name>
<dbReference type="GO" id="GO:0010972">
    <property type="term" value="P:negative regulation of G2/M transition of mitotic cell cycle"/>
    <property type="evidence" value="ECO:0007669"/>
    <property type="project" value="TreeGrafter"/>
</dbReference>
<feature type="compositionally biased region" description="Polar residues" evidence="1">
    <location>
        <begin position="411"/>
        <end position="422"/>
    </location>
</feature>
<feature type="compositionally biased region" description="Polar residues" evidence="1">
    <location>
        <begin position="107"/>
        <end position="117"/>
    </location>
</feature>
<accession>A0A180GFH3</accession>
<organism evidence="2">
    <name type="scientific">Puccinia triticina (isolate 1-1 / race 1 (BBBD))</name>
    <name type="common">Brown leaf rust fungus</name>
    <dbReference type="NCBI Taxonomy" id="630390"/>
    <lineage>
        <taxon>Eukaryota</taxon>
        <taxon>Fungi</taxon>
        <taxon>Dikarya</taxon>
        <taxon>Basidiomycota</taxon>
        <taxon>Pucciniomycotina</taxon>
        <taxon>Pucciniomycetes</taxon>
        <taxon>Pucciniales</taxon>
        <taxon>Pucciniaceae</taxon>
        <taxon>Puccinia</taxon>
    </lineage>
</organism>
<evidence type="ECO:0000313" key="2">
    <source>
        <dbReference type="EMBL" id="OAV91467.1"/>
    </source>
</evidence>
<dbReference type="PANTHER" id="PTHR43628:SF1">
    <property type="entry name" value="CHITIN SYNTHASE REGULATORY FACTOR 2-RELATED"/>
    <property type="match status" value="1"/>
</dbReference>
<dbReference type="Pfam" id="PF08238">
    <property type="entry name" value="Sel1"/>
    <property type="match status" value="4"/>
</dbReference>
<reference evidence="2" key="2">
    <citation type="submission" date="2016-05" db="EMBL/GenBank/DDBJ databases">
        <title>Comparative analysis highlights variable genome content of wheat rusts and divergence of the mating loci.</title>
        <authorList>
            <person name="Cuomo C.A."/>
            <person name="Bakkeren G."/>
            <person name="Szabo L."/>
            <person name="Khalil H."/>
            <person name="Joly D."/>
            <person name="Goldberg J."/>
            <person name="Young S."/>
            <person name="Zeng Q."/>
            <person name="Fellers J."/>
        </authorList>
    </citation>
    <scope>NUCLEOTIDE SEQUENCE [LARGE SCALE GENOMIC DNA]</scope>
    <source>
        <strain evidence="2">1-1 BBBD Race 1</strain>
    </source>
</reference>
<dbReference type="InterPro" id="IPR052945">
    <property type="entry name" value="Mitotic_Regulator"/>
</dbReference>
<sequence length="747" mass="81802">MAQENHRQRTLLPIERTLSPLDKLARTLTTKQHAHQPARYSDIDSALAQLGDSLSSLGHHPATIPPAPLRRPSTGRVNSSTATTQTAREHIPSVYGDQALIPPSPQQPSNDRSSTQEVLGKDRQTWLSALSADSESEYDAQSARYPSGHSTSSEDPFHYWQYEASRQSRDVLSQAHPHTRNNIPASLKPAAAPPHSSPAEELHLAPQHRAAKKLSTNFSRPIRPPSVTAPPSESLPTPPLSREMSPRDPPSADTGYYSNAAALADTRDILNKTAMITSAAQSEDHHSSSTPTKTGSMRRLGHTARASIQSRSSIDTNSSSGSRRSWKKLFQIGSRNSKDDELSVATDRTPQPTDHHSPLPSPSSEHNPNLPAITFTQSQYDRAHHQLHRPDHHHDHHHYDHHHHQQHPKTAGQQFASSDRAQQMDVQMMGQTSFHHPQEALRPAQGGRDPKPGHRLSIYSLPSCDDPTMEDLEQKERYASRSPLLFDTPSTSQLPSPATEDRSRPGSSGHSRTLTFDSPQSSQPVRSSSGMPLHSAIAKAKASLAKGGGPSAAAGSKGQTAQDYLQAGILAHEQGDLERSAGLFERAAREGGGCGAGMLMWGLSLRHGWGCQVHEARAFKWLQKAAESVIDDLDSSAHNIPKAPSSLTQAKEKDDVAKSELVLAIYELGQCFLRGWGCKKDKQLAINYFELAAKLGDPDAQQELGFCYANGKGTKKDLKLAAKYYRMAANQGVEMMGSQWIWKDKYN</sequence>
<proteinExistence type="predicted"/>
<dbReference type="AlphaFoldDB" id="A0A180GFH3"/>
<dbReference type="SMART" id="SM00671">
    <property type="entry name" value="SEL1"/>
    <property type="match status" value="3"/>
</dbReference>
<feature type="compositionally biased region" description="Polar residues" evidence="1">
    <location>
        <begin position="306"/>
        <end position="323"/>
    </location>
</feature>
<dbReference type="EMBL" id="ADAS02000080">
    <property type="protein sequence ID" value="OAV91467.1"/>
    <property type="molecule type" value="Genomic_DNA"/>
</dbReference>
<keyword evidence="4" id="KW-1185">Reference proteome</keyword>
<feature type="compositionally biased region" description="Basic and acidic residues" evidence="1">
    <location>
        <begin position="383"/>
        <end position="393"/>
    </location>
</feature>
<evidence type="ECO:0000256" key="1">
    <source>
        <dbReference type="SAM" id="MobiDB-lite"/>
    </source>
</evidence>
<feature type="region of interest" description="Disordered" evidence="1">
    <location>
        <begin position="130"/>
        <end position="154"/>
    </location>
</feature>
<dbReference type="GO" id="GO:0032153">
    <property type="term" value="C:cell division site"/>
    <property type="evidence" value="ECO:0007669"/>
    <property type="project" value="TreeGrafter"/>
</dbReference>
<dbReference type="SUPFAM" id="SSF81901">
    <property type="entry name" value="HCP-like"/>
    <property type="match status" value="1"/>
</dbReference>
<feature type="region of interest" description="Disordered" evidence="1">
    <location>
        <begin position="277"/>
        <end position="371"/>
    </location>
</feature>
<evidence type="ECO:0008006" key="5">
    <source>
        <dbReference type="Google" id="ProtNLM"/>
    </source>
</evidence>
<dbReference type="Gene3D" id="1.25.40.10">
    <property type="entry name" value="Tetratricopeptide repeat domain"/>
    <property type="match status" value="1"/>
</dbReference>